<dbReference type="OrthoDB" id="10430553at2759"/>
<sequence>MDITSQLEDKIPPEMAQHAKTRSAVTADDLKDLARKLNVSNKSMKAVFKEQNIYLPVLPEMMKSAAYITKTIRDIKSMRIL</sequence>
<evidence type="ECO:0000313" key="2">
    <source>
        <dbReference type="EMBL" id="RYP10286.1"/>
    </source>
</evidence>
<dbReference type="Proteomes" id="UP000293360">
    <property type="component" value="Unassembled WGS sequence"/>
</dbReference>
<keyword evidence="3" id="KW-1185">Reference proteome</keyword>
<organism evidence="2 3">
    <name type="scientific">Monosporascus ibericus</name>
    <dbReference type="NCBI Taxonomy" id="155417"/>
    <lineage>
        <taxon>Eukaryota</taxon>
        <taxon>Fungi</taxon>
        <taxon>Dikarya</taxon>
        <taxon>Ascomycota</taxon>
        <taxon>Pezizomycotina</taxon>
        <taxon>Sordariomycetes</taxon>
        <taxon>Xylariomycetidae</taxon>
        <taxon>Xylariales</taxon>
        <taxon>Xylariales incertae sedis</taxon>
        <taxon>Monosporascus</taxon>
    </lineage>
</organism>
<proteinExistence type="predicted"/>
<gene>
    <name evidence="2" type="ORF">DL764_000778</name>
</gene>
<accession>A0A4Q4TS88</accession>
<feature type="region of interest" description="Disordered" evidence="1">
    <location>
        <begin position="1"/>
        <end position="22"/>
    </location>
</feature>
<evidence type="ECO:0000313" key="3">
    <source>
        <dbReference type="Proteomes" id="UP000293360"/>
    </source>
</evidence>
<name>A0A4Q4TS88_9PEZI</name>
<evidence type="ECO:0000256" key="1">
    <source>
        <dbReference type="SAM" id="MobiDB-lite"/>
    </source>
</evidence>
<protein>
    <submittedName>
        <fullName evidence="2">Uncharacterized protein</fullName>
    </submittedName>
</protein>
<reference evidence="2 3" key="1">
    <citation type="submission" date="2018-06" db="EMBL/GenBank/DDBJ databases">
        <title>Complete Genomes of Monosporascus.</title>
        <authorList>
            <person name="Robinson A.J."/>
            <person name="Natvig D.O."/>
        </authorList>
    </citation>
    <scope>NUCLEOTIDE SEQUENCE [LARGE SCALE GENOMIC DNA]</scope>
    <source>
        <strain evidence="2 3">CBS 110550</strain>
    </source>
</reference>
<comment type="caution">
    <text evidence="2">The sequence shown here is derived from an EMBL/GenBank/DDBJ whole genome shotgun (WGS) entry which is preliminary data.</text>
</comment>
<dbReference type="AlphaFoldDB" id="A0A4Q4TS88"/>
<dbReference type="EMBL" id="QJNU01000020">
    <property type="protein sequence ID" value="RYP10286.1"/>
    <property type="molecule type" value="Genomic_DNA"/>
</dbReference>